<feature type="region of interest" description="Disordered" evidence="1">
    <location>
        <begin position="1"/>
        <end position="22"/>
    </location>
</feature>
<comment type="caution">
    <text evidence="4">The sequence shown here is derived from an EMBL/GenBank/DDBJ whole genome shotgun (WGS) entry which is preliminary data.</text>
</comment>
<evidence type="ECO:0000259" key="3">
    <source>
        <dbReference type="Pfam" id="PF26447"/>
    </source>
</evidence>
<name>A0A0N0BN58_9EURY</name>
<dbReference type="InterPro" id="IPR058439">
    <property type="entry name" value="DUF8126"/>
</dbReference>
<evidence type="ECO:0000256" key="1">
    <source>
        <dbReference type="SAM" id="MobiDB-lite"/>
    </source>
</evidence>
<keyword evidence="2" id="KW-0472">Membrane</keyword>
<keyword evidence="2" id="KW-1133">Transmembrane helix</keyword>
<evidence type="ECO:0000313" key="4">
    <source>
        <dbReference type="EMBL" id="KOX92000.1"/>
    </source>
</evidence>
<protein>
    <recommendedName>
        <fullName evidence="3">DUF8125 domain-containing protein</fullName>
    </recommendedName>
</protein>
<keyword evidence="5" id="KW-1185">Reference proteome</keyword>
<dbReference type="AlphaFoldDB" id="A0A0N0BN58"/>
<reference evidence="4 5" key="1">
    <citation type="submission" date="2015-08" db="EMBL/GenBank/DDBJ databases">
        <title>Genomes of Isolates from Cabo Rojo, PR.</title>
        <authorList>
            <person name="Sanchez-Nieves R.L."/>
            <person name="Montalvo-Rodriguez R."/>
        </authorList>
    </citation>
    <scope>NUCLEOTIDE SEQUENCE [LARGE SCALE GENOMIC DNA]</scope>
    <source>
        <strain evidence="4 5">SL3</strain>
    </source>
</reference>
<feature type="compositionally biased region" description="Basic and acidic residues" evidence="1">
    <location>
        <begin position="9"/>
        <end position="22"/>
    </location>
</feature>
<dbReference type="EMBL" id="LIUF01000005">
    <property type="protein sequence ID" value="KOX92000.1"/>
    <property type="molecule type" value="Genomic_DNA"/>
</dbReference>
<organism evidence="4 5">
    <name type="scientific">Haloarcula rubripromontorii</name>
    <dbReference type="NCBI Taxonomy" id="1705562"/>
    <lineage>
        <taxon>Archaea</taxon>
        <taxon>Methanobacteriati</taxon>
        <taxon>Methanobacteriota</taxon>
        <taxon>Stenosarchaea group</taxon>
        <taxon>Halobacteria</taxon>
        <taxon>Halobacteriales</taxon>
        <taxon>Haloarculaceae</taxon>
        <taxon>Haloarcula</taxon>
    </lineage>
</organism>
<dbReference type="RefSeq" id="WP_053969022.1">
    <property type="nucleotide sequence ID" value="NZ_LIUF01000005.1"/>
</dbReference>
<evidence type="ECO:0000256" key="2">
    <source>
        <dbReference type="SAM" id="Phobius"/>
    </source>
</evidence>
<dbReference type="Proteomes" id="UP000037729">
    <property type="component" value="Unassembled WGS sequence"/>
</dbReference>
<evidence type="ECO:0000313" key="5">
    <source>
        <dbReference type="Proteomes" id="UP000037729"/>
    </source>
</evidence>
<feature type="domain" description="DUF8125" evidence="3">
    <location>
        <begin position="161"/>
        <end position="237"/>
    </location>
</feature>
<proteinExistence type="predicted"/>
<sequence>MSDDQDNPDLDRDEMAHNADPGPDHSRTYRLFRWFTENLLLIASGVGIVLFVIASILGYELPRSLRLIGLCALVTIPLVGRPTGKKVRSLLWDPNYVWLVDIDARHTKGGIFRTPGQRFREWSVEDGQLDWVSPNLAFGKNVNLENQTIDGCWRGTLSDRELMRTLQAVEECRGQLEADAKRGFAIEAQAFTIIRNATRKAVLRIVSTFERGTLPDEGDGLTDEIDSAIEQFGLDRKIRDTEDDESPESDVPGVRVDLDQDLADLAGAGDGGVSADD</sequence>
<keyword evidence="2" id="KW-0812">Transmembrane</keyword>
<gene>
    <name evidence="4" type="ORF">AMS69_15755</name>
</gene>
<dbReference type="InterPro" id="IPR058438">
    <property type="entry name" value="DUF8125"/>
</dbReference>
<dbReference type="STRING" id="1705562.AMS69_15755"/>
<accession>A0A0N0BN58</accession>
<dbReference type="Pfam" id="PF26446">
    <property type="entry name" value="DUF8125"/>
    <property type="match status" value="1"/>
</dbReference>
<feature type="transmembrane region" description="Helical" evidence="2">
    <location>
        <begin position="39"/>
        <end position="58"/>
    </location>
</feature>
<dbReference type="OrthoDB" id="320276at2157"/>
<dbReference type="PATRIC" id="fig|1705562.3.peg.4056"/>
<feature type="region of interest" description="Disordered" evidence="1">
    <location>
        <begin position="234"/>
        <end position="257"/>
    </location>
</feature>
<dbReference type="Pfam" id="PF26447">
    <property type="entry name" value="DUF8126"/>
    <property type="match status" value="1"/>
</dbReference>